<keyword evidence="3" id="KW-1185">Reference proteome</keyword>
<feature type="compositionally biased region" description="Basic and acidic residues" evidence="1">
    <location>
        <begin position="1"/>
        <end position="19"/>
    </location>
</feature>
<evidence type="ECO:0000256" key="1">
    <source>
        <dbReference type="SAM" id="MobiDB-lite"/>
    </source>
</evidence>
<dbReference type="InParanoid" id="A0A2P6NXR2"/>
<feature type="region of interest" description="Disordered" evidence="1">
    <location>
        <begin position="1"/>
        <end position="27"/>
    </location>
</feature>
<dbReference type="Proteomes" id="UP000241769">
    <property type="component" value="Unassembled WGS sequence"/>
</dbReference>
<dbReference type="EMBL" id="MDYQ01000008">
    <property type="protein sequence ID" value="PRP88698.1"/>
    <property type="molecule type" value="Genomic_DNA"/>
</dbReference>
<name>A0A2P6NXR2_9EUKA</name>
<sequence>MKSRDAPEPVMEREGEDLRPCTSGKVSPAVHMTKRIKRETDCIGPSLKLEGCILSAVKNDQSML</sequence>
<evidence type="ECO:0000313" key="2">
    <source>
        <dbReference type="EMBL" id="PRP88698.1"/>
    </source>
</evidence>
<protein>
    <submittedName>
        <fullName evidence="2">Uncharacterized protein</fullName>
    </submittedName>
</protein>
<proteinExistence type="predicted"/>
<comment type="caution">
    <text evidence="2">The sequence shown here is derived from an EMBL/GenBank/DDBJ whole genome shotgun (WGS) entry which is preliminary data.</text>
</comment>
<gene>
    <name evidence="2" type="ORF">PROFUN_02794</name>
</gene>
<organism evidence="2 3">
    <name type="scientific">Planoprotostelium fungivorum</name>
    <dbReference type="NCBI Taxonomy" id="1890364"/>
    <lineage>
        <taxon>Eukaryota</taxon>
        <taxon>Amoebozoa</taxon>
        <taxon>Evosea</taxon>
        <taxon>Variosea</taxon>
        <taxon>Cavosteliida</taxon>
        <taxon>Cavosteliaceae</taxon>
        <taxon>Planoprotostelium</taxon>
    </lineage>
</organism>
<accession>A0A2P6NXR2</accession>
<evidence type="ECO:0000313" key="3">
    <source>
        <dbReference type="Proteomes" id="UP000241769"/>
    </source>
</evidence>
<dbReference type="AlphaFoldDB" id="A0A2P6NXR2"/>
<reference evidence="2 3" key="1">
    <citation type="journal article" date="2018" name="Genome Biol. Evol.">
        <title>Multiple Roots of Fruiting Body Formation in Amoebozoa.</title>
        <authorList>
            <person name="Hillmann F."/>
            <person name="Forbes G."/>
            <person name="Novohradska S."/>
            <person name="Ferling I."/>
            <person name="Riege K."/>
            <person name="Groth M."/>
            <person name="Westermann M."/>
            <person name="Marz M."/>
            <person name="Spaller T."/>
            <person name="Winckler T."/>
            <person name="Schaap P."/>
            <person name="Glockner G."/>
        </authorList>
    </citation>
    <scope>NUCLEOTIDE SEQUENCE [LARGE SCALE GENOMIC DNA]</scope>
    <source>
        <strain evidence="2 3">Jena</strain>
    </source>
</reference>